<accession>A0A8S1W886</accession>
<protein>
    <submittedName>
        <fullName evidence="1">Uncharacterized protein</fullName>
    </submittedName>
</protein>
<dbReference type="AlphaFoldDB" id="A0A8S1W886"/>
<sequence length="80" mass="9085">MCQINQQIIKSLIKNICEETFEVLSHIFCELSSHGQKQKSDQAQQQQPCASYLGNVKIKQSQQSVLDLDKHLQDQQAGNL</sequence>
<name>A0A8S1W886_PAROT</name>
<evidence type="ECO:0000313" key="2">
    <source>
        <dbReference type="Proteomes" id="UP000683925"/>
    </source>
</evidence>
<keyword evidence="2" id="KW-1185">Reference proteome</keyword>
<dbReference type="Proteomes" id="UP000683925">
    <property type="component" value="Unassembled WGS sequence"/>
</dbReference>
<gene>
    <name evidence="1" type="ORF">POCTA_138.1.T0830174</name>
</gene>
<reference evidence="1" key="1">
    <citation type="submission" date="2021-01" db="EMBL/GenBank/DDBJ databases">
        <authorList>
            <consortium name="Genoscope - CEA"/>
            <person name="William W."/>
        </authorList>
    </citation>
    <scope>NUCLEOTIDE SEQUENCE</scope>
</reference>
<evidence type="ECO:0000313" key="1">
    <source>
        <dbReference type="EMBL" id="CAD8184595.1"/>
    </source>
</evidence>
<dbReference type="EMBL" id="CAJJDP010000082">
    <property type="protein sequence ID" value="CAD8184595.1"/>
    <property type="molecule type" value="Genomic_DNA"/>
</dbReference>
<proteinExistence type="predicted"/>
<comment type="caution">
    <text evidence="1">The sequence shown here is derived from an EMBL/GenBank/DDBJ whole genome shotgun (WGS) entry which is preliminary data.</text>
</comment>
<organism evidence="1 2">
    <name type="scientific">Paramecium octaurelia</name>
    <dbReference type="NCBI Taxonomy" id="43137"/>
    <lineage>
        <taxon>Eukaryota</taxon>
        <taxon>Sar</taxon>
        <taxon>Alveolata</taxon>
        <taxon>Ciliophora</taxon>
        <taxon>Intramacronucleata</taxon>
        <taxon>Oligohymenophorea</taxon>
        <taxon>Peniculida</taxon>
        <taxon>Parameciidae</taxon>
        <taxon>Paramecium</taxon>
    </lineage>
</organism>